<gene>
    <name evidence="2" type="ORF">B9N65_01250</name>
    <name evidence="1" type="ORF">B9N65_09675</name>
</gene>
<evidence type="ECO:0000313" key="1">
    <source>
        <dbReference type="EMBL" id="OUT06840.1"/>
    </source>
</evidence>
<comment type="caution">
    <text evidence="1">The sequence shown here is derived from an EMBL/GenBank/DDBJ whole genome shotgun (WGS) entry which is preliminary data.</text>
</comment>
<sequence>MNLEEKIKILTAYEEGKTIETYYRSEGKWCKINQDVWDFEDGTYRVKSDRDTKFKVGDTLVFKDSEEGLCPMTYTITDIDETNYKFEYTSPTAIEEVDKDFINERDVLWYFEIYDYISKEYSMYPKRITRAELEKEYASKHDTFRWKPIYALGFKLKEN</sequence>
<evidence type="ECO:0000313" key="2">
    <source>
        <dbReference type="EMBL" id="OUT08996.1"/>
    </source>
</evidence>
<reference evidence="1 3" key="1">
    <citation type="submission" date="2017-04" db="EMBL/GenBank/DDBJ databases">
        <title>Complete genome of Campylobacter concisus ATCC 33237T and draft genomes for an additional eight well characterized C. concisus strains.</title>
        <authorList>
            <person name="Cornelius A.J."/>
            <person name="Miller W.G."/>
            <person name="Lastovica A.J."/>
            <person name="On S.L."/>
            <person name="French N.P."/>
            <person name="Vandenberg O."/>
            <person name="Biggs P.J."/>
        </authorList>
    </citation>
    <scope>NUCLEOTIDE SEQUENCE [LARGE SCALE GENOMIC DNA]</scope>
    <source>
        <strain evidence="1 3">CCUG 19995</strain>
    </source>
</reference>
<dbReference type="RefSeq" id="WP_087582493.1">
    <property type="nucleotide sequence ID" value="NZ_NDYN01000001.1"/>
</dbReference>
<dbReference type="Proteomes" id="UP000196317">
    <property type="component" value="Unassembled WGS sequence"/>
</dbReference>
<protein>
    <recommendedName>
        <fullName evidence="4">ASCH domain-containing protein</fullName>
    </recommendedName>
</protein>
<name>A0A1Y5ME13_9BACT</name>
<dbReference type="AlphaFoldDB" id="A0A1Y5ME13"/>
<dbReference type="EMBL" id="NDYN01000001">
    <property type="protein sequence ID" value="OUT08996.1"/>
    <property type="molecule type" value="Genomic_DNA"/>
</dbReference>
<proteinExistence type="predicted"/>
<organism evidence="1 3">
    <name type="scientific">Campylobacter concisus</name>
    <dbReference type="NCBI Taxonomy" id="199"/>
    <lineage>
        <taxon>Bacteria</taxon>
        <taxon>Pseudomonadati</taxon>
        <taxon>Campylobacterota</taxon>
        <taxon>Epsilonproteobacteria</taxon>
        <taxon>Campylobacterales</taxon>
        <taxon>Campylobacteraceae</taxon>
        <taxon>Campylobacter</taxon>
    </lineage>
</organism>
<evidence type="ECO:0008006" key="4">
    <source>
        <dbReference type="Google" id="ProtNLM"/>
    </source>
</evidence>
<accession>A0A1Y5ME13</accession>
<evidence type="ECO:0000313" key="3">
    <source>
        <dbReference type="Proteomes" id="UP000196317"/>
    </source>
</evidence>
<dbReference type="EMBL" id="NDYN01000010">
    <property type="protein sequence ID" value="OUT06840.1"/>
    <property type="molecule type" value="Genomic_DNA"/>
</dbReference>